<keyword evidence="1" id="KW-1133">Transmembrane helix</keyword>
<dbReference type="Proteomes" id="UP000017127">
    <property type="component" value="Unassembled WGS sequence"/>
</dbReference>
<gene>
    <name evidence="2" type="ORF">M595_1509</name>
</gene>
<feature type="transmembrane region" description="Helical" evidence="1">
    <location>
        <begin position="377"/>
        <end position="399"/>
    </location>
</feature>
<protein>
    <recommendedName>
        <fullName evidence="4">DUF2079 domain-containing protein</fullName>
    </recommendedName>
</protein>
<evidence type="ECO:0008006" key="4">
    <source>
        <dbReference type="Google" id="ProtNLM"/>
    </source>
</evidence>
<feature type="transmembrane region" description="Helical" evidence="1">
    <location>
        <begin position="281"/>
        <end position="306"/>
    </location>
</feature>
<keyword evidence="1" id="KW-0812">Transmembrane</keyword>
<feature type="transmembrane region" description="Helical" evidence="1">
    <location>
        <begin position="209"/>
        <end position="230"/>
    </location>
</feature>
<dbReference type="InterPro" id="IPR018650">
    <property type="entry name" value="STSV1_Orf64"/>
</dbReference>
<feature type="transmembrane region" description="Helical" evidence="1">
    <location>
        <begin position="318"/>
        <end position="338"/>
    </location>
</feature>
<evidence type="ECO:0000256" key="1">
    <source>
        <dbReference type="SAM" id="Phobius"/>
    </source>
</evidence>
<keyword evidence="1" id="KW-0472">Membrane</keyword>
<sequence>MQISPEPSSSTKSQNWLPPSPVLSMIAGASAIFWICSSLRHWLFQSTGYDLGIYDQVTYLISQGQPPISSILGFHHLGNHGAWAVYPLGLLYKVYPSVYLLLLLQAIVLALGIWPTWSLARLAGLSERLSLAIAAVYILYPVVFNINLFDFHPEVMALPALLAAVLAAKLRQILWFSVAIIWVLGCKAVLSLTILALGFWLLIFEKRRICGTIALLLGMAWFVVVTQVMIPNFSGREVEGVWRYTYLGNSVLEILVNLILKPYLVLGRLISLSTLDYLYQLFFPVIWWLSPLSLTALVPAIPTILINSLSDVPFQRSLAFQYSIPVLPFLLVAIISSLEHHGSSLGKVILKIWQKLKKTEQIQDTISFPNYSKLPQLILIWSLIVFLMFGKYGRFWVYFNRLDTWNATREAITLVQPRGNVLTDNRLAPHFTHRPVVKLLSQVTIDDNFTEFDYIVLNLRHPWPDTENIGQNIANKLTTDPRFQALYQQDDVFVFQQTTNFSR</sequence>
<feature type="transmembrane region" description="Helical" evidence="1">
    <location>
        <begin position="16"/>
        <end position="36"/>
    </location>
</feature>
<evidence type="ECO:0000313" key="3">
    <source>
        <dbReference type="Proteomes" id="UP000017127"/>
    </source>
</evidence>
<feature type="transmembrane region" description="Helical" evidence="1">
    <location>
        <begin position="180"/>
        <end position="202"/>
    </location>
</feature>
<dbReference type="AlphaFoldDB" id="U7QKP8"/>
<dbReference type="RefSeq" id="WP_023065268.1">
    <property type="nucleotide sequence ID" value="NZ_AUZM01000010.1"/>
</dbReference>
<dbReference type="EMBL" id="AUZM01000010">
    <property type="protein sequence ID" value="ERT08443.1"/>
    <property type="molecule type" value="Genomic_DNA"/>
</dbReference>
<organism evidence="2 3">
    <name type="scientific">Lyngbya aestuarii BL J</name>
    <dbReference type="NCBI Taxonomy" id="1348334"/>
    <lineage>
        <taxon>Bacteria</taxon>
        <taxon>Bacillati</taxon>
        <taxon>Cyanobacteriota</taxon>
        <taxon>Cyanophyceae</taxon>
        <taxon>Oscillatoriophycideae</taxon>
        <taxon>Oscillatoriales</taxon>
        <taxon>Microcoleaceae</taxon>
        <taxon>Lyngbya</taxon>
    </lineage>
</organism>
<name>U7QKP8_9CYAN</name>
<feature type="transmembrane region" description="Helical" evidence="1">
    <location>
        <begin position="129"/>
        <end position="148"/>
    </location>
</feature>
<dbReference type="PATRIC" id="fig|1348334.3.peg.1471"/>
<feature type="transmembrane region" description="Helical" evidence="1">
    <location>
        <begin position="155"/>
        <end position="174"/>
    </location>
</feature>
<keyword evidence="3" id="KW-1185">Reference proteome</keyword>
<dbReference type="OrthoDB" id="2079361at2"/>
<reference evidence="2 3" key="1">
    <citation type="journal article" date="2013" name="Front. Microbiol.">
        <title>Comparative genomic analyses of the cyanobacterium, Lyngbya aestuarii BL J, a powerful hydrogen producer.</title>
        <authorList>
            <person name="Kothari A."/>
            <person name="Vaughn M."/>
            <person name="Garcia-Pichel F."/>
        </authorList>
    </citation>
    <scope>NUCLEOTIDE SEQUENCE [LARGE SCALE GENOMIC DNA]</scope>
    <source>
        <strain evidence="2 3">BL J</strain>
    </source>
</reference>
<accession>U7QKP8</accession>
<proteinExistence type="predicted"/>
<dbReference type="Pfam" id="PF09852">
    <property type="entry name" value="DUF2079"/>
    <property type="match status" value="1"/>
</dbReference>
<evidence type="ECO:0000313" key="2">
    <source>
        <dbReference type="EMBL" id="ERT08443.1"/>
    </source>
</evidence>
<comment type="caution">
    <text evidence="2">The sequence shown here is derived from an EMBL/GenBank/DDBJ whole genome shotgun (WGS) entry which is preliminary data.</text>
</comment>
<feature type="transmembrane region" description="Helical" evidence="1">
    <location>
        <begin position="98"/>
        <end position="117"/>
    </location>
</feature>